<evidence type="ECO:0000313" key="4">
    <source>
        <dbReference type="EMBL" id="GAA4689938.1"/>
    </source>
</evidence>
<name>A0ABP8WKK4_9ACTN</name>
<evidence type="ECO:0000313" key="5">
    <source>
        <dbReference type="Proteomes" id="UP001500621"/>
    </source>
</evidence>
<dbReference type="InterPro" id="IPR003399">
    <property type="entry name" value="Mce/MlaD"/>
</dbReference>
<dbReference type="InterPro" id="IPR024516">
    <property type="entry name" value="Mce_C"/>
</dbReference>
<dbReference type="EMBL" id="BAABIM010000003">
    <property type="protein sequence ID" value="GAA4689938.1"/>
    <property type="molecule type" value="Genomic_DNA"/>
</dbReference>
<dbReference type="Pfam" id="PF11887">
    <property type="entry name" value="Mce4_CUP1"/>
    <property type="match status" value="1"/>
</dbReference>
<feature type="domain" description="Mammalian cell entry C-terminal" evidence="3">
    <location>
        <begin position="115"/>
        <end position="273"/>
    </location>
</feature>
<dbReference type="PANTHER" id="PTHR33371:SF4">
    <property type="entry name" value="INTERMEMBRANE PHOSPHOLIPID TRANSPORT SYSTEM BINDING PROTEIN MLAD"/>
    <property type="match status" value="1"/>
</dbReference>
<comment type="caution">
    <text evidence="4">The sequence shown here is derived from an EMBL/GenBank/DDBJ whole genome shotgun (WGS) entry which is preliminary data.</text>
</comment>
<feature type="domain" description="Mce/MlaD" evidence="2">
    <location>
        <begin position="35"/>
        <end position="109"/>
    </location>
</feature>
<evidence type="ECO:0000256" key="1">
    <source>
        <dbReference type="SAM" id="MobiDB-lite"/>
    </source>
</evidence>
<evidence type="ECO:0000259" key="2">
    <source>
        <dbReference type="Pfam" id="PF02470"/>
    </source>
</evidence>
<protein>
    <recommendedName>
        <fullName evidence="6">MCE family protein</fullName>
    </recommendedName>
</protein>
<dbReference type="RefSeq" id="WP_345267244.1">
    <property type="nucleotide sequence ID" value="NZ_BAABIM010000003.1"/>
</dbReference>
<gene>
    <name evidence="4" type="ORF">GCM10023226_29790</name>
</gene>
<evidence type="ECO:0008006" key="6">
    <source>
        <dbReference type="Google" id="ProtNLM"/>
    </source>
</evidence>
<keyword evidence="5" id="KW-1185">Reference proteome</keyword>
<proteinExistence type="predicted"/>
<organism evidence="4 5">
    <name type="scientific">Nocardioides nanhaiensis</name>
    <dbReference type="NCBI Taxonomy" id="1476871"/>
    <lineage>
        <taxon>Bacteria</taxon>
        <taxon>Bacillati</taxon>
        <taxon>Actinomycetota</taxon>
        <taxon>Actinomycetes</taxon>
        <taxon>Propionibacteriales</taxon>
        <taxon>Nocardioidaceae</taxon>
        <taxon>Nocardioides</taxon>
    </lineage>
</organism>
<evidence type="ECO:0000259" key="3">
    <source>
        <dbReference type="Pfam" id="PF11887"/>
    </source>
</evidence>
<dbReference type="Pfam" id="PF02470">
    <property type="entry name" value="MlaD"/>
    <property type="match status" value="1"/>
</dbReference>
<accession>A0ABP8WKK4</accession>
<dbReference type="Proteomes" id="UP001500621">
    <property type="component" value="Unassembled WGS sequence"/>
</dbReference>
<dbReference type="NCBIfam" id="TIGR00996">
    <property type="entry name" value="Mtu_fam_mce"/>
    <property type="match status" value="1"/>
</dbReference>
<dbReference type="InterPro" id="IPR052336">
    <property type="entry name" value="MlaD_Phospholipid_Transporter"/>
</dbReference>
<reference evidence="5" key="1">
    <citation type="journal article" date="2019" name="Int. J. Syst. Evol. Microbiol.">
        <title>The Global Catalogue of Microorganisms (GCM) 10K type strain sequencing project: providing services to taxonomists for standard genome sequencing and annotation.</title>
        <authorList>
            <consortium name="The Broad Institute Genomics Platform"/>
            <consortium name="The Broad Institute Genome Sequencing Center for Infectious Disease"/>
            <person name="Wu L."/>
            <person name="Ma J."/>
        </authorList>
    </citation>
    <scope>NUCLEOTIDE SEQUENCE [LARGE SCALE GENOMIC DNA]</scope>
    <source>
        <strain evidence="5">JCM 18127</strain>
    </source>
</reference>
<dbReference type="PANTHER" id="PTHR33371">
    <property type="entry name" value="INTERMEMBRANE PHOSPHOLIPID TRANSPORT SYSTEM BINDING PROTEIN MLAD-RELATED"/>
    <property type="match status" value="1"/>
</dbReference>
<dbReference type="InterPro" id="IPR005693">
    <property type="entry name" value="Mce"/>
</dbReference>
<sequence>MSLLRRLTTLRSLAVLLVLVLLGGFLLSRETGGGTRTVTAHFPSAVSVYVGTDVRILGVTIGRVTAVVPEGESVRVEMVYDDEHRLPAEAQAAVVTPTLVADRFVQLGPAWTEGPTLPDGADIALADTGVPVELDRIYKALRDLTSALGPNGVNADGTLDRTLQAASTALRGNGARGNQMLQDLSAAAVTFGQGSGDLFATVEQLAVFSDNLARNDEVVRAFVEDLAGVSRDLVEEREELAAALDSVASAVGTVRTFVRGNRRALVTDVEKLSRVMKTINSERESIDDALTVAPVALGNLAIAFNAESGSIGSRIGFDGNIADADGLLCAIIQQSDIPAATRQLSCRLLEQLLEPVLAQQAAAREGAGGLPAAARSGTGAPSVSGIAPRTAPGATGTSRAPVRGPVRIGTDTSVEALLGGAS</sequence>
<feature type="region of interest" description="Disordered" evidence="1">
    <location>
        <begin position="369"/>
        <end position="422"/>
    </location>
</feature>